<dbReference type="InterPro" id="IPR048355">
    <property type="entry name" value="MS_C"/>
</dbReference>
<dbReference type="AlphaFoldDB" id="A0A840RF60"/>
<gene>
    <name evidence="2" type="ORF">HNQ50_001665</name>
</gene>
<feature type="domain" description="Malate synthase C-terminal" evidence="1">
    <location>
        <begin position="1"/>
        <end position="99"/>
    </location>
</feature>
<proteinExistence type="predicted"/>
<dbReference type="GO" id="GO:0004474">
    <property type="term" value="F:malate synthase activity"/>
    <property type="evidence" value="ECO:0007669"/>
    <property type="project" value="InterPro"/>
</dbReference>
<dbReference type="Pfam" id="PF20659">
    <property type="entry name" value="MS_C"/>
    <property type="match status" value="1"/>
</dbReference>
<comment type="caution">
    <text evidence="2">The sequence shown here is derived from an EMBL/GenBank/DDBJ whole genome shotgun (WGS) entry which is preliminary data.</text>
</comment>
<dbReference type="SUPFAM" id="SSF51645">
    <property type="entry name" value="Malate synthase G"/>
    <property type="match status" value="1"/>
</dbReference>
<dbReference type="PANTHER" id="PTHR42902:SF1">
    <property type="entry name" value="MALATE SYNTHASE 1-RELATED"/>
    <property type="match status" value="1"/>
</dbReference>
<dbReference type="InterPro" id="IPR006252">
    <property type="entry name" value="Malate_synthA"/>
</dbReference>
<dbReference type="Gene3D" id="1.20.1220.12">
    <property type="entry name" value="Malate synthase, domain III"/>
    <property type="match status" value="1"/>
</dbReference>
<dbReference type="FunFam" id="1.20.1220.12:FF:000001">
    <property type="entry name" value="Malate synthase"/>
    <property type="match status" value="1"/>
</dbReference>
<dbReference type="RefSeq" id="WP_221303080.1">
    <property type="nucleotide sequence ID" value="NZ_JACHHN010000003.1"/>
</dbReference>
<sequence>MRGHGSVKLFGLMEGVATVEIVRSQIWQWLHHGTRLADGRAITRELVHTLVMEEIAKYRAEMPQTTTEEGIAQAVALFEEVSLSEDFPDFLTLPGYERLDLARSYAHD</sequence>
<dbReference type="InterPro" id="IPR044856">
    <property type="entry name" value="Malate_synth_C_sf"/>
</dbReference>
<protein>
    <submittedName>
        <fullName evidence="2">Malate synthase</fullName>
    </submittedName>
</protein>
<organism evidence="2 3">
    <name type="scientific">Silvimonas terrae</name>
    <dbReference type="NCBI Taxonomy" id="300266"/>
    <lineage>
        <taxon>Bacteria</taxon>
        <taxon>Pseudomonadati</taxon>
        <taxon>Pseudomonadota</taxon>
        <taxon>Betaproteobacteria</taxon>
        <taxon>Neisseriales</taxon>
        <taxon>Chitinibacteraceae</taxon>
        <taxon>Silvimonas</taxon>
    </lineage>
</organism>
<evidence type="ECO:0000313" key="3">
    <source>
        <dbReference type="Proteomes" id="UP000543030"/>
    </source>
</evidence>
<dbReference type="GO" id="GO:0006097">
    <property type="term" value="P:glyoxylate cycle"/>
    <property type="evidence" value="ECO:0007669"/>
    <property type="project" value="InterPro"/>
</dbReference>
<dbReference type="Proteomes" id="UP000543030">
    <property type="component" value="Unassembled WGS sequence"/>
</dbReference>
<name>A0A840RF60_9NEIS</name>
<keyword evidence="3" id="KW-1185">Reference proteome</keyword>
<evidence type="ECO:0000313" key="2">
    <source>
        <dbReference type="EMBL" id="MBB5190942.1"/>
    </source>
</evidence>
<dbReference type="PANTHER" id="PTHR42902">
    <property type="entry name" value="MALATE SYNTHASE"/>
    <property type="match status" value="1"/>
</dbReference>
<accession>A0A840RF60</accession>
<dbReference type="InterPro" id="IPR011076">
    <property type="entry name" value="Malate_synth_sf"/>
</dbReference>
<reference evidence="2 3" key="1">
    <citation type="submission" date="2020-08" db="EMBL/GenBank/DDBJ databases">
        <title>Genomic Encyclopedia of Type Strains, Phase IV (KMG-IV): sequencing the most valuable type-strain genomes for metagenomic binning, comparative biology and taxonomic classification.</title>
        <authorList>
            <person name="Goeker M."/>
        </authorList>
    </citation>
    <scope>NUCLEOTIDE SEQUENCE [LARGE SCALE GENOMIC DNA]</scope>
    <source>
        <strain evidence="2 3">DSM 18233</strain>
    </source>
</reference>
<dbReference type="GO" id="GO:0005737">
    <property type="term" value="C:cytoplasm"/>
    <property type="evidence" value="ECO:0007669"/>
    <property type="project" value="TreeGrafter"/>
</dbReference>
<evidence type="ECO:0000259" key="1">
    <source>
        <dbReference type="Pfam" id="PF20659"/>
    </source>
</evidence>
<dbReference type="EMBL" id="JACHHN010000003">
    <property type="protein sequence ID" value="MBB5190942.1"/>
    <property type="molecule type" value="Genomic_DNA"/>
</dbReference>